<dbReference type="CDD" id="cd16935">
    <property type="entry name" value="HATPase_AgrC-ComD-like"/>
    <property type="match status" value="1"/>
</dbReference>
<keyword evidence="1" id="KW-0472">Membrane</keyword>
<dbReference type="SUPFAM" id="SSF55874">
    <property type="entry name" value="ATPase domain of HSP90 chaperone/DNA topoisomerase II/histidine kinase"/>
    <property type="match status" value="1"/>
</dbReference>
<dbReference type="Gene3D" id="3.30.565.10">
    <property type="entry name" value="Histidine kinase-like ATPase, C-terminal domain"/>
    <property type="match status" value="1"/>
</dbReference>
<dbReference type="Pfam" id="PF14501">
    <property type="entry name" value="HATPase_c_5"/>
    <property type="match status" value="1"/>
</dbReference>
<dbReference type="EMBL" id="PTJA01000004">
    <property type="protein sequence ID" value="PPK81568.1"/>
    <property type="molecule type" value="Genomic_DNA"/>
</dbReference>
<dbReference type="PANTHER" id="PTHR40448">
    <property type="entry name" value="TWO-COMPONENT SENSOR HISTIDINE KINASE"/>
    <property type="match status" value="1"/>
</dbReference>
<keyword evidence="1" id="KW-0812">Transmembrane</keyword>
<accession>A0A2S6HUR1</accession>
<dbReference type="RefSeq" id="WP_242980142.1">
    <property type="nucleotide sequence ID" value="NZ_PTJA01000004.1"/>
</dbReference>
<keyword evidence="1" id="KW-1133">Transmembrane helix</keyword>
<dbReference type="Proteomes" id="UP000237749">
    <property type="component" value="Unassembled WGS sequence"/>
</dbReference>
<dbReference type="AlphaFoldDB" id="A0A2S6HUR1"/>
<feature type="domain" description="Sensor histidine kinase NatK-like C-terminal" evidence="2">
    <location>
        <begin position="327"/>
        <end position="423"/>
    </location>
</feature>
<evidence type="ECO:0000313" key="3">
    <source>
        <dbReference type="EMBL" id="PPK81568.1"/>
    </source>
</evidence>
<name>A0A2S6HUR1_9FIRM</name>
<feature type="transmembrane region" description="Helical" evidence="1">
    <location>
        <begin position="61"/>
        <end position="79"/>
    </location>
</feature>
<dbReference type="InterPro" id="IPR036890">
    <property type="entry name" value="HATPase_C_sf"/>
</dbReference>
<feature type="transmembrane region" description="Helical" evidence="1">
    <location>
        <begin position="119"/>
        <end position="140"/>
    </location>
</feature>
<proteinExistence type="predicted"/>
<keyword evidence="4" id="KW-1185">Reference proteome</keyword>
<dbReference type="GO" id="GO:0042802">
    <property type="term" value="F:identical protein binding"/>
    <property type="evidence" value="ECO:0007669"/>
    <property type="project" value="TreeGrafter"/>
</dbReference>
<evidence type="ECO:0000256" key="1">
    <source>
        <dbReference type="SAM" id="Phobius"/>
    </source>
</evidence>
<gene>
    <name evidence="3" type="ORF">BXY41_104371</name>
</gene>
<feature type="transmembrane region" description="Helical" evidence="1">
    <location>
        <begin position="86"/>
        <end position="107"/>
    </location>
</feature>
<protein>
    <submittedName>
        <fullName evidence="3">GHKL domain-containing protein</fullName>
    </submittedName>
</protein>
<dbReference type="InterPro" id="IPR032834">
    <property type="entry name" value="NatK-like_C"/>
</dbReference>
<evidence type="ECO:0000259" key="2">
    <source>
        <dbReference type="Pfam" id="PF14501"/>
    </source>
</evidence>
<dbReference type="PANTHER" id="PTHR40448:SF1">
    <property type="entry name" value="TWO-COMPONENT SENSOR HISTIDINE KINASE"/>
    <property type="match status" value="1"/>
</dbReference>
<evidence type="ECO:0000313" key="4">
    <source>
        <dbReference type="Proteomes" id="UP000237749"/>
    </source>
</evidence>
<sequence>MKILSTTVVSPFLSLFYILVIRKCINAFFAPSWRKTTTYIIWIAYYFFQLFLGIGNGIPPALTLLLNMVFVFLATSISYSESWKKCALFSFLICAIWMLVEIIIHMILNMMNLDDKAGLSGAIISKIVMMVFAIVTGHCLQHKSTGDISLRYMAILLMVPAGSIYIMHNIFLISSTAEDEVLFSFISGILLLFINYIIFEVFESLAASSEYQKKTLLYEQQLELCSRQAEEREIQNTEMRLLRHDMKQHLVSILGMVNSGKNEEAATYLTSFLEKGTSKKINEISHSGNIVVDSLVNYKSSIARKQNIEFCTNIFIPPVMPFQNGNLTIILGNLLENALEACRQMNSGHPKIDLEMSYQKGILSIVVWNTFEGDRYTDGQKHFLTTKKNPSHHGLGLFSIEQAVSACNGEAITQVEGNIFKAVVILYQEPEK</sequence>
<feature type="transmembrane region" description="Helical" evidence="1">
    <location>
        <begin position="6"/>
        <end position="25"/>
    </location>
</feature>
<feature type="transmembrane region" description="Helical" evidence="1">
    <location>
        <begin position="181"/>
        <end position="199"/>
    </location>
</feature>
<feature type="transmembrane region" description="Helical" evidence="1">
    <location>
        <begin position="152"/>
        <end position="175"/>
    </location>
</feature>
<reference evidence="3 4" key="1">
    <citation type="submission" date="2018-02" db="EMBL/GenBank/DDBJ databases">
        <title>Genomic Encyclopedia of Archaeal and Bacterial Type Strains, Phase II (KMG-II): from individual species to whole genera.</title>
        <authorList>
            <person name="Goeker M."/>
        </authorList>
    </citation>
    <scope>NUCLEOTIDE SEQUENCE [LARGE SCALE GENOMIC DNA]</scope>
    <source>
        <strain evidence="3 4">DSM 3808</strain>
    </source>
</reference>
<organism evidence="3 4">
    <name type="scientific">Lacrimispora xylanisolvens</name>
    <dbReference type="NCBI Taxonomy" id="384636"/>
    <lineage>
        <taxon>Bacteria</taxon>
        <taxon>Bacillati</taxon>
        <taxon>Bacillota</taxon>
        <taxon>Clostridia</taxon>
        <taxon>Lachnospirales</taxon>
        <taxon>Lachnospiraceae</taxon>
        <taxon>Lacrimispora</taxon>
    </lineage>
</organism>
<comment type="caution">
    <text evidence="3">The sequence shown here is derived from an EMBL/GenBank/DDBJ whole genome shotgun (WGS) entry which is preliminary data.</text>
</comment>